<comment type="caution">
    <text evidence="1">The sequence shown here is derived from an EMBL/GenBank/DDBJ whole genome shotgun (WGS) entry which is preliminary data.</text>
</comment>
<accession>X1RBN3</accession>
<proteinExistence type="predicted"/>
<organism evidence="1">
    <name type="scientific">marine sediment metagenome</name>
    <dbReference type="NCBI Taxonomy" id="412755"/>
    <lineage>
        <taxon>unclassified sequences</taxon>
        <taxon>metagenomes</taxon>
        <taxon>ecological metagenomes</taxon>
    </lineage>
</organism>
<gene>
    <name evidence="1" type="ORF">S12H4_24454</name>
</gene>
<dbReference type="AlphaFoldDB" id="X1RBN3"/>
<feature type="non-terminal residue" evidence="1">
    <location>
        <position position="1"/>
    </location>
</feature>
<dbReference type="EMBL" id="BARW01013279">
    <property type="protein sequence ID" value="GAI78167.1"/>
    <property type="molecule type" value="Genomic_DNA"/>
</dbReference>
<sequence length="144" mass="16160">LGINDISGGPDPRDGGHLIGDYYNFHSFPFNKWTPGPKPGLLGTEIGVFMNTIRKADLNITTAEWIGLASRMEPPIAHTRTILASSDPVALDYHAFKYILYPNSKLMLHDPDNECSPTCQYLKHCCILWDIVICCIHVNRFDIT</sequence>
<reference evidence="1" key="1">
    <citation type="journal article" date="2014" name="Front. Microbiol.">
        <title>High frequency of phylogenetically diverse reductive dehalogenase-homologous genes in deep subseafloor sedimentary metagenomes.</title>
        <authorList>
            <person name="Kawai M."/>
            <person name="Futagami T."/>
            <person name="Toyoda A."/>
            <person name="Takaki Y."/>
            <person name="Nishi S."/>
            <person name="Hori S."/>
            <person name="Arai W."/>
            <person name="Tsubouchi T."/>
            <person name="Morono Y."/>
            <person name="Uchiyama I."/>
            <person name="Ito T."/>
            <person name="Fujiyama A."/>
            <person name="Inagaki F."/>
            <person name="Takami H."/>
        </authorList>
    </citation>
    <scope>NUCLEOTIDE SEQUENCE</scope>
    <source>
        <strain evidence="1">Expedition CK06-06</strain>
    </source>
</reference>
<name>X1RBN3_9ZZZZ</name>
<evidence type="ECO:0000313" key="1">
    <source>
        <dbReference type="EMBL" id="GAI78167.1"/>
    </source>
</evidence>
<protein>
    <submittedName>
        <fullName evidence="1">Uncharacterized protein</fullName>
    </submittedName>
</protein>